<name>A0AAD6VRK7_9AGAR</name>
<keyword evidence="2" id="KW-1185">Reference proteome</keyword>
<dbReference type="AlphaFoldDB" id="A0AAD6VRK7"/>
<evidence type="ECO:0000313" key="1">
    <source>
        <dbReference type="EMBL" id="KAJ7217713.1"/>
    </source>
</evidence>
<comment type="caution">
    <text evidence="1">The sequence shown here is derived from an EMBL/GenBank/DDBJ whole genome shotgun (WGS) entry which is preliminary data.</text>
</comment>
<dbReference type="PANTHER" id="PTHR15020">
    <property type="entry name" value="FLAVIN REDUCTASE-RELATED"/>
    <property type="match status" value="1"/>
</dbReference>
<dbReference type="Proteomes" id="UP001219525">
    <property type="component" value="Unassembled WGS sequence"/>
</dbReference>
<protein>
    <recommendedName>
        <fullName evidence="3">NAD(P)-binding domain-containing protein</fullName>
    </recommendedName>
</protein>
<dbReference type="SUPFAM" id="SSF51735">
    <property type="entry name" value="NAD(P)-binding Rossmann-fold domains"/>
    <property type="match status" value="1"/>
</dbReference>
<sequence>MDTLNILAFGASRNIGYLSAVRLLENGATVTFLLRTPAVFDKDALIQRHLKSGKARLVKGDATNEADTRRAWEEAGVVDAWPILVNFFAGIDLLCVGGVPSFSISKGMTINPHNLVTQCVLNVLCSMPTYNNAPQPRIIAISSIGLSPAGHKALPCLMKPLYSMLDSDGGPHKDKVGLERVLYHCAGWAWEPTIEEPGADIMGEGWMHRPGLPPSGTLKRVLVVRPAWLTDGKCVADEVQATGKGKSYRVSQEELGGYTVSRRDIAHFVVDALTRWDEFENKHVNVGY</sequence>
<evidence type="ECO:0000313" key="2">
    <source>
        <dbReference type="Proteomes" id="UP001219525"/>
    </source>
</evidence>
<organism evidence="1 2">
    <name type="scientific">Mycena pura</name>
    <dbReference type="NCBI Taxonomy" id="153505"/>
    <lineage>
        <taxon>Eukaryota</taxon>
        <taxon>Fungi</taxon>
        <taxon>Dikarya</taxon>
        <taxon>Basidiomycota</taxon>
        <taxon>Agaricomycotina</taxon>
        <taxon>Agaricomycetes</taxon>
        <taxon>Agaricomycetidae</taxon>
        <taxon>Agaricales</taxon>
        <taxon>Marasmiineae</taxon>
        <taxon>Mycenaceae</taxon>
        <taxon>Mycena</taxon>
    </lineage>
</organism>
<dbReference type="EMBL" id="JARJCW010000013">
    <property type="protein sequence ID" value="KAJ7217713.1"/>
    <property type="molecule type" value="Genomic_DNA"/>
</dbReference>
<dbReference type="InterPro" id="IPR036291">
    <property type="entry name" value="NAD(P)-bd_dom_sf"/>
</dbReference>
<reference evidence="1" key="1">
    <citation type="submission" date="2023-03" db="EMBL/GenBank/DDBJ databases">
        <title>Massive genome expansion in bonnet fungi (Mycena s.s.) driven by repeated elements and novel gene families across ecological guilds.</title>
        <authorList>
            <consortium name="Lawrence Berkeley National Laboratory"/>
            <person name="Harder C.B."/>
            <person name="Miyauchi S."/>
            <person name="Viragh M."/>
            <person name="Kuo A."/>
            <person name="Thoen E."/>
            <person name="Andreopoulos B."/>
            <person name="Lu D."/>
            <person name="Skrede I."/>
            <person name="Drula E."/>
            <person name="Henrissat B."/>
            <person name="Morin E."/>
            <person name="Kohler A."/>
            <person name="Barry K."/>
            <person name="LaButti K."/>
            <person name="Morin E."/>
            <person name="Salamov A."/>
            <person name="Lipzen A."/>
            <person name="Mereny Z."/>
            <person name="Hegedus B."/>
            <person name="Baldrian P."/>
            <person name="Stursova M."/>
            <person name="Weitz H."/>
            <person name="Taylor A."/>
            <person name="Grigoriev I.V."/>
            <person name="Nagy L.G."/>
            <person name="Martin F."/>
            <person name="Kauserud H."/>
        </authorList>
    </citation>
    <scope>NUCLEOTIDE SEQUENCE</scope>
    <source>
        <strain evidence="1">9144</strain>
    </source>
</reference>
<dbReference type="PANTHER" id="PTHR15020:SF50">
    <property type="entry name" value="UPF0659 PROTEIN YMR090W"/>
    <property type="match status" value="1"/>
</dbReference>
<accession>A0AAD6VRK7</accession>
<gene>
    <name evidence="1" type="ORF">GGX14DRAFT_357174</name>
</gene>
<evidence type="ECO:0008006" key="3">
    <source>
        <dbReference type="Google" id="ProtNLM"/>
    </source>
</evidence>
<proteinExistence type="predicted"/>
<dbReference type="Gene3D" id="3.40.50.720">
    <property type="entry name" value="NAD(P)-binding Rossmann-like Domain"/>
    <property type="match status" value="1"/>
</dbReference>